<dbReference type="Proteomes" id="UP001185873">
    <property type="component" value="Unassembled WGS sequence"/>
</dbReference>
<dbReference type="Gene3D" id="3.30.420.10">
    <property type="entry name" value="Ribonuclease H-like superfamily/Ribonuclease H"/>
    <property type="match status" value="1"/>
</dbReference>
<dbReference type="SUPFAM" id="SSF53098">
    <property type="entry name" value="Ribonuclease H-like"/>
    <property type="match status" value="1"/>
</dbReference>
<sequence>MTFVAFDTETANSSRASICSLGATVVTNGVVTDERSWLIRPPEGHDEFFARNVSIHGITPEMVQHKPRFGELWPEISQYLDGHTVVAHNASFDTSVVRYACETSGHPWPEWTYGCTLVMARQALDLVSYRLPIVASHLGVPLERHHDAAADARTCAGVLLALADRNECADLTHLTAALTVNLGRLFAGGWDPCRQARAVRSPSHAARGPLVIPEASVDADPEHPLYGQVVVFTGGLGSMTRQDACDAVARVGATPAKGLTRKTTVLVIGDGFRGDDLAEFQTGKARKALELRAKGQPIEVVTEDELLELLTIERNTTAPVRTV</sequence>
<dbReference type="AlphaFoldDB" id="A0AAE4U8Z6"/>
<dbReference type="InterPro" id="IPR001357">
    <property type="entry name" value="BRCT_dom"/>
</dbReference>
<organism evidence="3 4">
    <name type="scientific">Dietzia maris</name>
    <dbReference type="NCBI Taxonomy" id="37915"/>
    <lineage>
        <taxon>Bacteria</taxon>
        <taxon>Bacillati</taxon>
        <taxon>Actinomycetota</taxon>
        <taxon>Actinomycetes</taxon>
        <taxon>Mycobacteriales</taxon>
        <taxon>Dietziaceae</taxon>
        <taxon>Dietzia</taxon>
    </lineage>
</organism>
<dbReference type="InterPro" id="IPR036397">
    <property type="entry name" value="RNaseH_sf"/>
</dbReference>
<dbReference type="InterPro" id="IPR012337">
    <property type="entry name" value="RNaseH-like_sf"/>
</dbReference>
<dbReference type="Pfam" id="PF00929">
    <property type="entry name" value="RNase_T"/>
    <property type="match status" value="1"/>
</dbReference>
<dbReference type="GO" id="GO:0005829">
    <property type="term" value="C:cytosol"/>
    <property type="evidence" value="ECO:0007669"/>
    <property type="project" value="TreeGrafter"/>
</dbReference>
<keyword evidence="1 3" id="KW-0269">Exonuclease</keyword>
<dbReference type="GO" id="GO:0008408">
    <property type="term" value="F:3'-5' exonuclease activity"/>
    <property type="evidence" value="ECO:0007669"/>
    <property type="project" value="TreeGrafter"/>
</dbReference>
<dbReference type="InterPro" id="IPR036420">
    <property type="entry name" value="BRCT_dom_sf"/>
</dbReference>
<dbReference type="CDD" id="cd17748">
    <property type="entry name" value="BRCT_DNA_ligase_like"/>
    <property type="match status" value="1"/>
</dbReference>
<dbReference type="Gene3D" id="3.40.50.10190">
    <property type="entry name" value="BRCT domain"/>
    <property type="match status" value="1"/>
</dbReference>
<evidence type="ECO:0000256" key="1">
    <source>
        <dbReference type="ARBA" id="ARBA00022839"/>
    </source>
</evidence>
<dbReference type="FunFam" id="3.30.420.10:FF:000045">
    <property type="entry name" value="3'-5' exonuclease DinG"/>
    <property type="match status" value="1"/>
</dbReference>
<gene>
    <name evidence="3" type="ORF">R3P82_17365</name>
</gene>
<dbReference type="InterPro" id="IPR013520">
    <property type="entry name" value="Ribonucl_H"/>
</dbReference>
<dbReference type="CDD" id="cd06130">
    <property type="entry name" value="DNA_pol_III_epsilon_like"/>
    <property type="match status" value="1"/>
</dbReference>
<keyword evidence="1 3" id="KW-0378">Hydrolase</keyword>
<evidence type="ECO:0000313" key="4">
    <source>
        <dbReference type="Proteomes" id="UP001185873"/>
    </source>
</evidence>
<dbReference type="PANTHER" id="PTHR30231">
    <property type="entry name" value="DNA POLYMERASE III SUBUNIT EPSILON"/>
    <property type="match status" value="1"/>
</dbReference>
<dbReference type="SUPFAM" id="SSF52113">
    <property type="entry name" value="BRCT domain"/>
    <property type="match status" value="1"/>
</dbReference>
<dbReference type="GO" id="GO:0003676">
    <property type="term" value="F:nucleic acid binding"/>
    <property type="evidence" value="ECO:0007669"/>
    <property type="project" value="InterPro"/>
</dbReference>
<evidence type="ECO:0000313" key="3">
    <source>
        <dbReference type="EMBL" id="MDV6300883.1"/>
    </source>
</evidence>
<dbReference type="PROSITE" id="PS50172">
    <property type="entry name" value="BRCT"/>
    <property type="match status" value="1"/>
</dbReference>
<name>A0AAE4U8Z6_9ACTN</name>
<evidence type="ECO:0000259" key="2">
    <source>
        <dbReference type="PROSITE" id="PS50172"/>
    </source>
</evidence>
<keyword evidence="1 3" id="KW-0540">Nuclease</keyword>
<dbReference type="RefSeq" id="WP_182653835.1">
    <property type="nucleotide sequence ID" value="NZ_JAWLKJ010000006.1"/>
</dbReference>
<protein>
    <submittedName>
        <fullName evidence="3">Exonuclease domain-containing protein</fullName>
    </submittedName>
</protein>
<dbReference type="PANTHER" id="PTHR30231:SF42">
    <property type="entry name" value="EXONUCLEASE"/>
    <property type="match status" value="1"/>
</dbReference>
<reference evidence="3" key="1">
    <citation type="submission" date="2023-10" db="EMBL/GenBank/DDBJ databases">
        <title>Development of a sustainable strategy for remediation of hydrocarbon-contaminated territories based on the waste exchange concept.</title>
        <authorList>
            <person name="Krivoruchko A."/>
        </authorList>
    </citation>
    <scope>NUCLEOTIDE SEQUENCE</scope>
    <source>
        <strain evidence="3">IEGM 1175</strain>
    </source>
</reference>
<dbReference type="SMART" id="SM00479">
    <property type="entry name" value="EXOIII"/>
    <property type="match status" value="1"/>
</dbReference>
<dbReference type="EMBL" id="JAWLKJ010000006">
    <property type="protein sequence ID" value="MDV6300883.1"/>
    <property type="molecule type" value="Genomic_DNA"/>
</dbReference>
<comment type="caution">
    <text evidence="3">The sequence shown here is derived from an EMBL/GenBank/DDBJ whole genome shotgun (WGS) entry which is preliminary data.</text>
</comment>
<dbReference type="Pfam" id="PF00533">
    <property type="entry name" value="BRCT"/>
    <property type="match status" value="1"/>
</dbReference>
<feature type="domain" description="BRCT" evidence="2">
    <location>
        <begin position="220"/>
        <end position="310"/>
    </location>
</feature>
<proteinExistence type="predicted"/>
<accession>A0AAE4U8Z6</accession>